<dbReference type="KEGG" id="vg:40100646"/>
<dbReference type="InterPro" id="IPR003959">
    <property type="entry name" value="ATPase_AAA_core"/>
</dbReference>
<evidence type="ECO:0000313" key="8">
    <source>
        <dbReference type="Proteomes" id="UP000240931"/>
    </source>
</evidence>
<dbReference type="Proteomes" id="UP000317227">
    <property type="component" value="Segment"/>
</dbReference>
<dbReference type="Pfam" id="PF07724">
    <property type="entry name" value="AAA_2"/>
    <property type="match status" value="1"/>
</dbReference>
<dbReference type="RefSeq" id="YP_009623838.1">
    <property type="nucleotide sequence ID" value="NC_042116.1"/>
</dbReference>
<proteinExistence type="predicted"/>
<evidence type="ECO:0000313" key="6">
    <source>
        <dbReference type="EMBL" id="SOK58505.1"/>
    </source>
</evidence>
<accession>A0A2C9CXH0</accession>
<dbReference type="CDD" id="cd00009">
    <property type="entry name" value="AAA"/>
    <property type="match status" value="1"/>
</dbReference>
<dbReference type="Gene3D" id="1.10.8.60">
    <property type="match status" value="2"/>
</dbReference>
<dbReference type="InterPro" id="IPR027417">
    <property type="entry name" value="P-loop_NTPase"/>
</dbReference>
<reference evidence="8" key="1">
    <citation type="submission" date="2017-10" db="EMBL/GenBank/DDBJ databases">
        <authorList>
            <person name="Skurnik M."/>
        </authorList>
    </citation>
    <scope>NUCLEOTIDE SEQUENCE [LARGE SCALE GENOMIC DNA]</scope>
</reference>
<feature type="domain" description="AAA+ ATPase" evidence="4">
    <location>
        <begin position="508"/>
        <end position="676"/>
    </location>
</feature>
<dbReference type="SMART" id="SM01086">
    <property type="entry name" value="ClpB_D2-small"/>
    <property type="match status" value="1"/>
</dbReference>
<protein>
    <submittedName>
        <fullName evidence="6">ATP-dependent Clp protease ATP-binding subunit ClpA</fullName>
    </submittedName>
</protein>
<dbReference type="Proteomes" id="UP000240931">
    <property type="component" value="Segment"/>
</dbReference>
<dbReference type="OrthoDB" id="2049at10239"/>
<dbReference type="GO" id="GO:0016887">
    <property type="term" value="F:ATP hydrolysis activity"/>
    <property type="evidence" value="ECO:0007669"/>
    <property type="project" value="InterPro"/>
</dbReference>
<feature type="compositionally biased region" description="Basic and acidic residues" evidence="3">
    <location>
        <begin position="171"/>
        <end position="190"/>
    </location>
</feature>
<dbReference type="PRINTS" id="PR00300">
    <property type="entry name" value="CLPPROTEASEA"/>
</dbReference>
<dbReference type="Gene3D" id="3.40.50.300">
    <property type="entry name" value="P-loop containing nucleotide triphosphate hydrolases"/>
    <property type="match status" value="2"/>
</dbReference>
<reference evidence="7 9" key="3">
    <citation type="submission" date="2019-06" db="EMBL/GenBank/DDBJ databases">
        <authorList>
            <person name="Bower L."/>
            <person name="Leinonen R."/>
        </authorList>
    </citation>
    <scope>NUCLEOTIDE SEQUENCE [LARGE SCALE GENOMIC DNA]</scope>
</reference>
<feature type="domain" description="Clp ATPase C-terminal" evidence="5">
    <location>
        <begin position="674"/>
        <end position="763"/>
    </location>
</feature>
<reference evidence="6" key="2">
    <citation type="submission" date="2017-10" db="EMBL/GenBank/DDBJ databases">
        <authorList>
            <person name="Banno H."/>
            <person name="Chua N.-H."/>
        </authorList>
    </citation>
    <scope>NUCLEOTIDE SEQUENCE [LARGE SCALE GENOMIC DNA]</scope>
</reference>
<sequence length="765" mass="84120">MSYSFEDFYQEGESLARSMGHSIMTIDHLSVVTLGIPSVAEFLAEHELDANKIKNRITDYLKNMEFPVLPFSVEEQISADLTPVSSMISKIMIELEKKSVIQQLKANDYTIEAYFILFECLSFPNTALDIALSEIGFSRTAVARDLQNYMTSKNYDVDLRSSTSDEEPEQDEKQSTRRGEPARPSRDAKRTIESFTTNLTELASKGKLDPLIGRNVELEDLVQILSRKTKKNAALVGDPGVGKTQIIDGLAQRIVDGNVPDTMKGVEILSLNMGAFTAGTKYRGEFEERVENLLSELKGRDDVILFIDEIHTIMGAGAASTGSLDMSNMLKPALSRGEIRVIGATTYEEYRKHIEKDAALSRRFMKIDILEPTLDETRQIVNGLKATYEKFHNTKYSAEAINAVLELSSKFLQNKRFPDKAIDLLDASGARNRTKAKPAKMIQRSDIESEIARIANLPLEVVSCAESDRMLSLADNLSKRVFGQEDAVNKLVENVMVARAGLRGKSTIQGAFMFVGPSGTGKTEISKALADSMGVELIRFDMSEYAQEHNVSKLIGSPPGYIGHDSGNGALLDKVESNPNCVLLLDEIEKANSKVLLTFLQVMDEGRLTGSHGKTVYFNNVTIIMTTNLGARDSSVLALGMDSSGDDGMDTAIKNHLPPEFLNRVDAVVKFNELGHDVILSVVDKFIGELNADIESRGVVVELTDAAKEVLAKRGVTPGMGARPMKRIINDTIRVPLAKEMLIGSLAKGGKAVFDVENDVIVLQK</sequence>
<feature type="domain" description="AAA+ ATPase" evidence="4">
    <location>
        <begin position="229"/>
        <end position="374"/>
    </location>
</feature>
<dbReference type="GO" id="GO:0034605">
    <property type="term" value="P:cellular response to heat"/>
    <property type="evidence" value="ECO:0007669"/>
    <property type="project" value="TreeGrafter"/>
</dbReference>
<dbReference type="EMBL" id="LT960551">
    <property type="protein sequence ID" value="SOK58505.1"/>
    <property type="molecule type" value="Genomic_DNA"/>
</dbReference>
<keyword evidence="8" id="KW-1185">Reference proteome</keyword>
<organism evidence="6 8">
    <name type="scientific">Yersinia phage fHe-Yen9-04</name>
    <dbReference type="NCBI Taxonomy" id="2052742"/>
    <lineage>
        <taxon>Viruses</taxon>
        <taxon>Duplodnaviria</taxon>
        <taxon>Heunggongvirae</taxon>
        <taxon>Uroviricota</taxon>
        <taxon>Caudoviricetes</taxon>
        <taxon>Eneladusvirus</taxon>
        <taxon>Eneladusvirus Yen904</taxon>
    </lineage>
</organism>
<evidence type="ECO:0000259" key="4">
    <source>
        <dbReference type="SMART" id="SM00382"/>
    </source>
</evidence>
<keyword evidence="1" id="KW-0547">Nucleotide-binding</keyword>
<evidence type="ECO:0000256" key="2">
    <source>
        <dbReference type="ARBA" id="ARBA00022840"/>
    </source>
</evidence>
<dbReference type="SMART" id="SM00382">
    <property type="entry name" value="AAA"/>
    <property type="match status" value="2"/>
</dbReference>
<feature type="region of interest" description="Disordered" evidence="3">
    <location>
        <begin position="157"/>
        <end position="190"/>
    </location>
</feature>
<dbReference type="Pfam" id="PF10431">
    <property type="entry name" value="ClpB_D2-small"/>
    <property type="match status" value="1"/>
</dbReference>
<dbReference type="GO" id="GO:0006508">
    <property type="term" value="P:proteolysis"/>
    <property type="evidence" value="ECO:0007669"/>
    <property type="project" value="UniProtKB-KW"/>
</dbReference>
<dbReference type="CDD" id="cd19499">
    <property type="entry name" value="RecA-like_ClpB_Hsp104-like"/>
    <property type="match status" value="1"/>
</dbReference>
<dbReference type="Pfam" id="PF00004">
    <property type="entry name" value="AAA"/>
    <property type="match status" value="1"/>
</dbReference>
<keyword evidence="6" id="KW-0378">Hydrolase</keyword>
<dbReference type="InterPro" id="IPR003593">
    <property type="entry name" value="AAA+_ATPase"/>
</dbReference>
<dbReference type="InterPro" id="IPR019489">
    <property type="entry name" value="Clp_ATPase_C"/>
</dbReference>
<evidence type="ECO:0000313" key="7">
    <source>
        <dbReference type="EMBL" id="VUE36274.1"/>
    </source>
</evidence>
<name>A0A2C9CXH0_9CAUD</name>
<dbReference type="InterPro" id="IPR001270">
    <property type="entry name" value="ClpA/B"/>
</dbReference>
<dbReference type="EMBL" id="LR596615">
    <property type="protein sequence ID" value="VUE36274.1"/>
    <property type="molecule type" value="Genomic_DNA"/>
</dbReference>
<evidence type="ECO:0000256" key="1">
    <source>
        <dbReference type="ARBA" id="ARBA00022741"/>
    </source>
</evidence>
<keyword evidence="6" id="KW-0645">Protease</keyword>
<gene>
    <name evidence="6" type="primary">g228</name>
</gene>
<evidence type="ECO:0000313" key="9">
    <source>
        <dbReference type="Proteomes" id="UP000317227"/>
    </source>
</evidence>
<dbReference type="InterPro" id="IPR050130">
    <property type="entry name" value="ClpA_ClpB"/>
</dbReference>
<evidence type="ECO:0000256" key="3">
    <source>
        <dbReference type="SAM" id="MobiDB-lite"/>
    </source>
</evidence>
<keyword evidence="2 6" id="KW-0067">ATP-binding</keyword>
<evidence type="ECO:0000259" key="5">
    <source>
        <dbReference type="SMART" id="SM01086"/>
    </source>
</evidence>
<dbReference type="PANTHER" id="PTHR11638:SF111">
    <property type="entry name" value="ATP-DEPENDENT CLP PROTEASE ATP-BINDING SUBUNIT CLPA"/>
    <property type="match status" value="1"/>
</dbReference>
<dbReference type="GO" id="GO:0008233">
    <property type="term" value="F:peptidase activity"/>
    <property type="evidence" value="ECO:0007669"/>
    <property type="project" value="UniProtKB-KW"/>
</dbReference>
<dbReference type="PANTHER" id="PTHR11638">
    <property type="entry name" value="ATP-DEPENDENT CLP PROTEASE"/>
    <property type="match status" value="1"/>
</dbReference>
<dbReference type="SUPFAM" id="SSF52540">
    <property type="entry name" value="P-loop containing nucleoside triphosphate hydrolases"/>
    <property type="match status" value="2"/>
</dbReference>
<dbReference type="Pfam" id="PF17871">
    <property type="entry name" value="AAA_lid_9"/>
    <property type="match status" value="1"/>
</dbReference>
<dbReference type="GeneID" id="40100646"/>
<dbReference type="GO" id="GO:0005524">
    <property type="term" value="F:ATP binding"/>
    <property type="evidence" value="ECO:0007669"/>
    <property type="project" value="UniProtKB-KW"/>
</dbReference>
<dbReference type="InterPro" id="IPR041546">
    <property type="entry name" value="ClpA/ClpB_AAA_lid"/>
</dbReference>